<dbReference type="Pfam" id="PF00379">
    <property type="entry name" value="Chitin_bind_4"/>
    <property type="match status" value="1"/>
</dbReference>
<protein>
    <recommendedName>
        <fullName evidence="5">Cuticle protein 6</fullName>
    </recommendedName>
</protein>
<evidence type="ECO:0000256" key="2">
    <source>
        <dbReference type="PROSITE-ProRule" id="PRU00497"/>
    </source>
</evidence>
<dbReference type="EMBL" id="JARAKH010000001">
    <property type="protein sequence ID" value="KAK8407080.1"/>
    <property type="molecule type" value="Genomic_DNA"/>
</dbReference>
<reference evidence="3 4" key="1">
    <citation type="submission" date="2023-03" db="EMBL/GenBank/DDBJ databases">
        <title>High-quality genome of Scylla paramamosain provides insights in environmental adaptation.</title>
        <authorList>
            <person name="Zhang L."/>
        </authorList>
    </citation>
    <scope>NUCLEOTIDE SEQUENCE [LARGE SCALE GENOMIC DNA]</scope>
    <source>
        <strain evidence="3">LZ_2023a</strain>
        <tissue evidence="3">Muscle</tissue>
    </source>
</reference>
<sequence>MGKQQEATAQFLGNMKFLVILAVVVSCKAQLILPLIGPMQQRLETPTGPKAFMFTDWNQNRQEMWMGDGNVVGQYSYIDANGKPVVTYYSAGRHGFKVSSNNLPEAPAAPALSPNFKAPEPVQDTPEVAQAKQAMADLHKTASSRTKRQAMVHPGMYSFNTHAIPYASYNPFYSSFMNPMSIMPATSWITNQPAIEAMKKSRKRREADPWMPTMYSMTPAVVRTKQLTPVEGNTPADTTKLKMTSVEHQVPMVATPAMGWPSARPITYSLMNPAILPIRI</sequence>
<accession>A0AAW0V4F4</accession>
<dbReference type="PROSITE" id="PS51257">
    <property type="entry name" value="PROKAR_LIPOPROTEIN"/>
    <property type="match status" value="1"/>
</dbReference>
<dbReference type="PANTHER" id="PTHR10380">
    <property type="entry name" value="CUTICLE PROTEIN"/>
    <property type="match status" value="1"/>
</dbReference>
<dbReference type="InterPro" id="IPR031311">
    <property type="entry name" value="CHIT_BIND_RR_consensus"/>
</dbReference>
<dbReference type="Proteomes" id="UP001487740">
    <property type="component" value="Unassembled WGS sequence"/>
</dbReference>
<keyword evidence="4" id="KW-1185">Reference proteome</keyword>
<evidence type="ECO:0008006" key="5">
    <source>
        <dbReference type="Google" id="ProtNLM"/>
    </source>
</evidence>
<proteinExistence type="predicted"/>
<dbReference type="InterPro" id="IPR050468">
    <property type="entry name" value="Cuticle_Struct_Prot"/>
</dbReference>
<evidence type="ECO:0000256" key="1">
    <source>
        <dbReference type="ARBA" id="ARBA00022460"/>
    </source>
</evidence>
<dbReference type="GO" id="GO:0062129">
    <property type="term" value="C:chitin-based extracellular matrix"/>
    <property type="evidence" value="ECO:0007669"/>
    <property type="project" value="TreeGrafter"/>
</dbReference>
<keyword evidence="1 2" id="KW-0193">Cuticle</keyword>
<name>A0AAW0V4F4_SCYPA</name>
<evidence type="ECO:0000313" key="3">
    <source>
        <dbReference type="EMBL" id="KAK8407080.1"/>
    </source>
</evidence>
<dbReference type="PROSITE" id="PS51155">
    <property type="entry name" value="CHIT_BIND_RR_2"/>
    <property type="match status" value="1"/>
</dbReference>
<organism evidence="3 4">
    <name type="scientific">Scylla paramamosain</name>
    <name type="common">Mud crab</name>
    <dbReference type="NCBI Taxonomy" id="85552"/>
    <lineage>
        <taxon>Eukaryota</taxon>
        <taxon>Metazoa</taxon>
        <taxon>Ecdysozoa</taxon>
        <taxon>Arthropoda</taxon>
        <taxon>Crustacea</taxon>
        <taxon>Multicrustacea</taxon>
        <taxon>Malacostraca</taxon>
        <taxon>Eumalacostraca</taxon>
        <taxon>Eucarida</taxon>
        <taxon>Decapoda</taxon>
        <taxon>Pleocyemata</taxon>
        <taxon>Brachyura</taxon>
        <taxon>Eubrachyura</taxon>
        <taxon>Portunoidea</taxon>
        <taxon>Portunidae</taxon>
        <taxon>Portuninae</taxon>
        <taxon>Scylla</taxon>
    </lineage>
</organism>
<dbReference type="InterPro" id="IPR000618">
    <property type="entry name" value="Insect_cuticle"/>
</dbReference>
<dbReference type="PROSITE" id="PS00233">
    <property type="entry name" value="CHIT_BIND_RR_1"/>
    <property type="match status" value="1"/>
</dbReference>
<comment type="caution">
    <text evidence="3">The sequence shown here is derived from an EMBL/GenBank/DDBJ whole genome shotgun (WGS) entry which is preliminary data.</text>
</comment>
<dbReference type="AlphaFoldDB" id="A0AAW0V4F4"/>
<gene>
    <name evidence="3" type="ORF">O3P69_002007</name>
</gene>
<dbReference type="GO" id="GO:0008010">
    <property type="term" value="F:structural constituent of chitin-based larval cuticle"/>
    <property type="evidence" value="ECO:0007669"/>
    <property type="project" value="TreeGrafter"/>
</dbReference>
<evidence type="ECO:0000313" key="4">
    <source>
        <dbReference type="Proteomes" id="UP001487740"/>
    </source>
</evidence>
<dbReference type="PANTHER" id="PTHR10380:SF196">
    <property type="entry name" value="CUTICULAR PROTEIN 72EA"/>
    <property type="match status" value="1"/>
</dbReference>